<sequence length="159" mass="17950">MDLLLRLIRWLYTFKWSTATDINTDAIKNITSNPGIMPLELGDAKLQRTTHTLVHYYSTEILSHEFSILNSQYIAFLSNVSIDHAAMPTVEPQLKNINFTIATIKEKLAFTKPSTAAIHTHKNKTKTRSRRGLLNVLGSGIKLVTGNLDDSDGQRYETF</sequence>
<dbReference type="EMBL" id="OU963863">
    <property type="protein sequence ID" value="CAH0384825.1"/>
    <property type="molecule type" value="Genomic_DNA"/>
</dbReference>
<evidence type="ECO:0000313" key="2">
    <source>
        <dbReference type="EMBL" id="CAH0384825.1"/>
    </source>
</evidence>
<name>A0A9P0A5R5_BEMTA</name>
<organism evidence="2 3">
    <name type="scientific">Bemisia tabaci</name>
    <name type="common">Sweetpotato whitefly</name>
    <name type="synonym">Aleurodes tabaci</name>
    <dbReference type="NCBI Taxonomy" id="7038"/>
    <lineage>
        <taxon>Eukaryota</taxon>
        <taxon>Metazoa</taxon>
        <taxon>Ecdysozoa</taxon>
        <taxon>Arthropoda</taxon>
        <taxon>Hexapoda</taxon>
        <taxon>Insecta</taxon>
        <taxon>Pterygota</taxon>
        <taxon>Neoptera</taxon>
        <taxon>Paraneoptera</taxon>
        <taxon>Hemiptera</taxon>
        <taxon>Sternorrhyncha</taxon>
        <taxon>Aleyrodoidea</taxon>
        <taxon>Aleyrodidae</taxon>
        <taxon>Aleyrodinae</taxon>
        <taxon>Bemisia</taxon>
    </lineage>
</organism>
<gene>
    <name evidence="2" type="ORF">BEMITA_LOCUS4116</name>
</gene>
<evidence type="ECO:0000256" key="1">
    <source>
        <dbReference type="SAM" id="SignalP"/>
    </source>
</evidence>
<dbReference type="AlphaFoldDB" id="A0A9P0A5R5"/>
<reference evidence="2" key="1">
    <citation type="submission" date="2021-12" db="EMBL/GenBank/DDBJ databases">
        <authorList>
            <person name="King R."/>
        </authorList>
    </citation>
    <scope>NUCLEOTIDE SEQUENCE</scope>
</reference>
<accession>A0A9P0A5R5</accession>
<dbReference type="Proteomes" id="UP001152759">
    <property type="component" value="Chromosome 2"/>
</dbReference>
<protein>
    <submittedName>
        <fullName evidence="2">Uncharacterized protein</fullName>
    </submittedName>
</protein>
<feature type="chain" id="PRO_5040310786" evidence="1">
    <location>
        <begin position="20"/>
        <end position="159"/>
    </location>
</feature>
<evidence type="ECO:0000313" key="3">
    <source>
        <dbReference type="Proteomes" id="UP001152759"/>
    </source>
</evidence>
<proteinExistence type="predicted"/>
<feature type="signal peptide" evidence="1">
    <location>
        <begin position="1"/>
        <end position="19"/>
    </location>
</feature>
<keyword evidence="1" id="KW-0732">Signal</keyword>
<keyword evidence="3" id="KW-1185">Reference proteome</keyword>